<evidence type="ECO:0000313" key="3">
    <source>
        <dbReference type="EMBL" id="MBB5034053.1"/>
    </source>
</evidence>
<evidence type="ECO:0000259" key="1">
    <source>
        <dbReference type="Pfam" id="PF01408"/>
    </source>
</evidence>
<dbReference type="Proteomes" id="UP000590740">
    <property type="component" value="Unassembled WGS sequence"/>
</dbReference>
<dbReference type="SUPFAM" id="SSF55347">
    <property type="entry name" value="Glyceraldehyde-3-phosphate dehydrogenase-like, C-terminal domain"/>
    <property type="match status" value="1"/>
</dbReference>
<evidence type="ECO:0000313" key="4">
    <source>
        <dbReference type="Proteomes" id="UP000590740"/>
    </source>
</evidence>
<dbReference type="EMBL" id="JACHIG010000008">
    <property type="protein sequence ID" value="MBB5034053.1"/>
    <property type="molecule type" value="Genomic_DNA"/>
</dbReference>
<feature type="domain" description="Gfo/Idh/MocA-like oxidoreductase bacterial type C-terminal" evidence="2">
    <location>
        <begin position="207"/>
        <end position="272"/>
    </location>
</feature>
<protein>
    <submittedName>
        <fullName evidence="3">Putative dehydrogenase</fullName>
    </submittedName>
</protein>
<feature type="domain" description="Gfo/Idh/MocA-like oxidoreductase N-terminal" evidence="1">
    <location>
        <begin position="33"/>
        <end position="154"/>
    </location>
</feature>
<dbReference type="InterPro" id="IPR036291">
    <property type="entry name" value="NAD(P)-bd_dom_sf"/>
</dbReference>
<proteinExistence type="predicted"/>
<dbReference type="InterPro" id="IPR050463">
    <property type="entry name" value="Gfo/Idh/MocA_oxidrdct_glycsds"/>
</dbReference>
<comment type="caution">
    <text evidence="3">The sequence shown here is derived from an EMBL/GenBank/DDBJ whole genome shotgun (WGS) entry which is preliminary data.</text>
</comment>
<sequence length="454" mass="50742">MPSHPRRHFLKTTALASLAGPNILRAADTKQKIRVACVGIGNMGNGAVQASQGEEIVAFCDVDWRDLGGRSAFEQAKKHPTVPKFTDFREMLDKKGSDIDAVLISTPDHTHFAAAMAAMQAKKHVFVQKPLAHNIWQVRTLQKAAKKYGVQTVMGNQGHCWEGIRLVKEWFEAGVLGEVREVHCWTDRPISKVGFLKQFPTQIPAGEPIPKDVDWNLWQGPVADAEYNSQYMPQFWRGWWNYGCGGLGDIGCHCLDAPFWTLQLGMPEKVEVVQQQPADFKGYTAPQSHIIFHFAARGTMPPVQIHWYEGGLLPEALPGMTKGLPDNGMIMKGSKETLFSEGMRVQSPQLWPRERMTPIIDILRRKPLPRSVAGEPIGELFAAIRGTIPHAGSHFDYACPLTELVSTGVLAIRSGKTIEWDSENMKVKNAPEFDAWIKEPVREGWSYGEDLWKA</sequence>
<keyword evidence="4" id="KW-1185">Reference proteome</keyword>
<dbReference type="GO" id="GO:0000166">
    <property type="term" value="F:nucleotide binding"/>
    <property type="evidence" value="ECO:0007669"/>
    <property type="project" value="InterPro"/>
</dbReference>
<dbReference type="Gene3D" id="3.30.360.10">
    <property type="entry name" value="Dihydrodipicolinate Reductase, domain 2"/>
    <property type="match status" value="1"/>
</dbReference>
<dbReference type="SUPFAM" id="SSF51735">
    <property type="entry name" value="NAD(P)-binding Rossmann-fold domains"/>
    <property type="match status" value="1"/>
</dbReference>
<dbReference type="Pfam" id="PF19051">
    <property type="entry name" value="GFO_IDH_MocA_C2"/>
    <property type="match status" value="1"/>
</dbReference>
<reference evidence="3 4" key="1">
    <citation type="submission" date="2020-08" db="EMBL/GenBank/DDBJ databases">
        <title>Genomic Encyclopedia of Type Strains, Phase IV (KMG-IV): sequencing the most valuable type-strain genomes for metagenomic binning, comparative biology and taxonomic classification.</title>
        <authorList>
            <person name="Goeker M."/>
        </authorList>
    </citation>
    <scope>NUCLEOTIDE SEQUENCE [LARGE SCALE GENOMIC DNA]</scope>
    <source>
        <strain evidence="3 4">DSM 12252</strain>
    </source>
</reference>
<dbReference type="PANTHER" id="PTHR43818:SF10">
    <property type="entry name" value="NADH-DEPENDENT DEHYDROGENASE-RELATED"/>
    <property type="match status" value="1"/>
</dbReference>
<dbReference type="PANTHER" id="PTHR43818">
    <property type="entry name" value="BCDNA.GH03377"/>
    <property type="match status" value="1"/>
</dbReference>
<dbReference type="RefSeq" id="WP_184341478.1">
    <property type="nucleotide sequence ID" value="NZ_JACHIG010000008.1"/>
</dbReference>
<dbReference type="InterPro" id="IPR000683">
    <property type="entry name" value="Gfo/Idh/MocA-like_OxRdtase_N"/>
</dbReference>
<gene>
    <name evidence="3" type="ORF">HNQ65_003644</name>
</gene>
<organism evidence="3 4">
    <name type="scientific">Prosthecobacter vanneervenii</name>
    <dbReference type="NCBI Taxonomy" id="48466"/>
    <lineage>
        <taxon>Bacteria</taxon>
        <taxon>Pseudomonadati</taxon>
        <taxon>Verrucomicrobiota</taxon>
        <taxon>Verrucomicrobiia</taxon>
        <taxon>Verrucomicrobiales</taxon>
        <taxon>Verrucomicrobiaceae</taxon>
        <taxon>Prosthecobacter</taxon>
    </lineage>
</organism>
<dbReference type="Gene3D" id="3.40.50.720">
    <property type="entry name" value="NAD(P)-binding Rossmann-like Domain"/>
    <property type="match status" value="1"/>
</dbReference>
<dbReference type="InterPro" id="IPR043906">
    <property type="entry name" value="Gfo/Idh/MocA_OxRdtase_bact_C"/>
</dbReference>
<evidence type="ECO:0000259" key="2">
    <source>
        <dbReference type="Pfam" id="PF19051"/>
    </source>
</evidence>
<dbReference type="AlphaFoldDB" id="A0A7W8DL89"/>
<accession>A0A7W8DL89</accession>
<name>A0A7W8DL89_9BACT</name>
<dbReference type="Pfam" id="PF01408">
    <property type="entry name" value="GFO_IDH_MocA"/>
    <property type="match status" value="1"/>
</dbReference>